<name>A0A448WFR6_9PLAT</name>
<evidence type="ECO:0008006" key="4">
    <source>
        <dbReference type="Google" id="ProtNLM"/>
    </source>
</evidence>
<comment type="caution">
    <text evidence="2">The sequence shown here is derived from an EMBL/GenBank/DDBJ whole genome shotgun (WGS) entry which is preliminary data.</text>
</comment>
<reference evidence="2" key="1">
    <citation type="submission" date="2018-11" db="EMBL/GenBank/DDBJ databases">
        <authorList>
            <consortium name="Pathogen Informatics"/>
        </authorList>
    </citation>
    <scope>NUCLEOTIDE SEQUENCE</scope>
</reference>
<feature type="compositionally biased region" description="Low complexity" evidence="1">
    <location>
        <begin position="82"/>
        <end position="108"/>
    </location>
</feature>
<protein>
    <recommendedName>
        <fullName evidence="4">Fibronectin type-III domain-containing protein</fullName>
    </recommendedName>
</protein>
<dbReference type="AlphaFoldDB" id="A0A448WFR6"/>
<feature type="region of interest" description="Disordered" evidence="1">
    <location>
        <begin position="81"/>
        <end position="109"/>
    </location>
</feature>
<accession>A0A448WFR6</accession>
<dbReference type="EMBL" id="CAAALY010009732">
    <property type="protein sequence ID" value="VEL10703.1"/>
    <property type="molecule type" value="Genomic_DNA"/>
</dbReference>
<evidence type="ECO:0000256" key="1">
    <source>
        <dbReference type="SAM" id="MobiDB-lite"/>
    </source>
</evidence>
<organism evidence="2 3">
    <name type="scientific">Protopolystoma xenopodis</name>
    <dbReference type="NCBI Taxonomy" id="117903"/>
    <lineage>
        <taxon>Eukaryota</taxon>
        <taxon>Metazoa</taxon>
        <taxon>Spiralia</taxon>
        <taxon>Lophotrochozoa</taxon>
        <taxon>Platyhelminthes</taxon>
        <taxon>Monogenea</taxon>
        <taxon>Polyopisthocotylea</taxon>
        <taxon>Polystomatidea</taxon>
        <taxon>Polystomatidae</taxon>
        <taxon>Protopolystoma</taxon>
    </lineage>
</organism>
<dbReference type="Proteomes" id="UP000784294">
    <property type="component" value="Unassembled WGS sequence"/>
</dbReference>
<proteinExistence type="predicted"/>
<gene>
    <name evidence="2" type="ORF">PXEA_LOCUS4143</name>
</gene>
<feature type="compositionally biased region" description="Acidic residues" evidence="1">
    <location>
        <begin position="208"/>
        <end position="219"/>
    </location>
</feature>
<evidence type="ECO:0000313" key="2">
    <source>
        <dbReference type="EMBL" id="VEL10703.1"/>
    </source>
</evidence>
<keyword evidence="3" id="KW-1185">Reference proteome</keyword>
<evidence type="ECO:0000313" key="3">
    <source>
        <dbReference type="Proteomes" id="UP000784294"/>
    </source>
</evidence>
<sequence length="290" mass="30652">MPAEAGHGPPIPVNLLADKVDAKWARVGWELPFLGQPSGTRPDAYGDLSALFARIIGFQIKYYAVTDASAVPDPLSQPGNDLALSASSPPSLAPTTTSFSTSMSSSRSVLPSALKTNGDQVSRRQNQLPSNENPAIINVSVVPRDQLIAAGPAALSSGLIETSAGRRKYVVTLDDGSGGAISRRMHVLLQGLQPTTRYEFAVRSLEQSEGDEGEEEGEGEEKGYAGKTEGTSGWRLWSSGGPGSRRLGYDGQAGDGTGGKNIYSAWSMLQGFETIGQSELMSDFMNTLAR</sequence>
<feature type="region of interest" description="Disordered" evidence="1">
    <location>
        <begin position="205"/>
        <end position="253"/>
    </location>
</feature>